<evidence type="ECO:0000256" key="3">
    <source>
        <dbReference type="ARBA" id="ARBA00022574"/>
    </source>
</evidence>
<dbReference type="VEuPathDB" id="GiardiaDB:GL50803_8361"/>
<proteinExistence type="inferred from homology"/>
<comment type="caution">
    <text evidence="8">The sequence shown here is derived from an EMBL/GenBank/DDBJ whole genome shotgun (WGS) entry which is preliminary data.</text>
</comment>
<dbReference type="InterPro" id="IPR051733">
    <property type="entry name" value="WD_repeat_DCAF13/WDSOF1"/>
</dbReference>
<feature type="region of interest" description="Disordered" evidence="7">
    <location>
        <begin position="1"/>
        <end position="23"/>
    </location>
</feature>
<protein>
    <submittedName>
        <fullName evidence="8">SOF1 protein</fullName>
    </submittedName>
</protein>
<dbReference type="FunFam" id="2.130.10.10:FF:001832">
    <property type="entry name" value="Putative WD-repeat family protein"/>
    <property type="match status" value="1"/>
</dbReference>
<dbReference type="SMART" id="SM00320">
    <property type="entry name" value="WD40"/>
    <property type="match status" value="5"/>
</dbReference>
<feature type="region of interest" description="Disordered" evidence="7">
    <location>
        <begin position="486"/>
        <end position="516"/>
    </location>
</feature>
<dbReference type="GO" id="GO:0005730">
    <property type="term" value="C:nucleolus"/>
    <property type="evidence" value="ECO:0000318"/>
    <property type="project" value="GO_Central"/>
</dbReference>
<dbReference type="STRING" id="184922.A8BRU6"/>
<dbReference type="PANTHER" id="PTHR22851">
    <property type="entry name" value="U3 SMALL NUCLEOLAR RNA U3 SNORNA ASSOCIATED PROTEIN"/>
    <property type="match status" value="1"/>
</dbReference>
<evidence type="ECO:0000313" key="8">
    <source>
        <dbReference type="EMBL" id="KAE8304469.1"/>
    </source>
</evidence>
<gene>
    <name evidence="8" type="ORF">GL50803_008361</name>
</gene>
<feature type="compositionally biased region" description="Basic and acidic residues" evidence="7">
    <location>
        <begin position="486"/>
        <end position="503"/>
    </location>
</feature>
<dbReference type="GO" id="GO:0032040">
    <property type="term" value="C:small-subunit processome"/>
    <property type="evidence" value="ECO:0000318"/>
    <property type="project" value="GO_Central"/>
</dbReference>
<sequence>MTQVRTIVRSREDGARRGGYRTATTGHDHFQVEKEFVRALTAAKLKQMFAKPFIRAMNDHVDGVYNIARHPSSITTFATASVDGSVKIYDISSGAQLSSLTAHTGWITGVCFPACTADMMVTCARDSLLRFWKLPDIYALNDQSVPLHRREIQLISSINLEASPAGLAHHAADRKLALATPTGVHIFDHERQEALACLTYSDGGIMDSSFSTVQFNQAEQHLVAATSETYCVFFDVRVHRPAFRFSLWSRPSCITFNNYYPNVLAIGANDGYCYSFDIRNFSRNDNYRALDRFTGNTGAVLSCAFSPDGSVLATGGYDKAVRLYDVRTVGPNMTLKNHRGEVIFQSLETAGLPMGETRDKLEMAEYSNQETMCSDVSKSRNHPFAFNIQPYDTYHNPRMMRVWALAFSGDGRFLLTGSDDANLRVWKTRASESLKTLTRSEADAIDYRETLVNKFQNVPAVRQVLKSHRLPHLLTVARRRAIIHNQAERRKDENRRTHRHEEVPSAASRVVHSVDK</sequence>
<dbReference type="Pfam" id="PF04158">
    <property type="entry name" value="Sof1"/>
    <property type="match status" value="1"/>
</dbReference>
<dbReference type="HOGENOM" id="CLU_033999_0_0_1"/>
<evidence type="ECO:0000256" key="5">
    <source>
        <dbReference type="ARBA" id="ARBA00023242"/>
    </source>
</evidence>
<accession>A8BRU6</accession>
<comment type="similarity">
    <text evidence="2">Belongs to the WD repeat DCAF13/WDSOF1 family.</text>
</comment>
<dbReference type="PROSITE" id="PS50294">
    <property type="entry name" value="WD_REPEATS_REGION"/>
    <property type="match status" value="2"/>
</dbReference>
<dbReference type="InterPro" id="IPR015943">
    <property type="entry name" value="WD40/YVTN_repeat-like_dom_sf"/>
</dbReference>
<dbReference type="FunCoup" id="A8BRU6">
    <property type="interactions" value="369"/>
</dbReference>
<dbReference type="InterPro" id="IPR036322">
    <property type="entry name" value="WD40_repeat_dom_sf"/>
</dbReference>
<keyword evidence="6" id="KW-0687">Ribonucleoprotein</keyword>
<dbReference type="PANTHER" id="PTHR22851:SF0">
    <property type="entry name" value="DDB1- AND CUL4-ASSOCIATED FACTOR 13"/>
    <property type="match status" value="1"/>
</dbReference>
<name>A8BRU6_GIAIC</name>
<keyword evidence="9" id="KW-1185">Reference proteome</keyword>
<keyword evidence="4" id="KW-0677">Repeat</keyword>
<keyword evidence="3" id="KW-0853">WD repeat</keyword>
<dbReference type="GO" id="GO:0000462">
    <property type="term" value="P:maturation of SSU-rRNA from tricistronic rRNA transcript (SSU-rRNA, 5.8S rRNA, LSU-rRNA)"/>
    <property type="evidence" value="ECO:0000318"/>
    <property type="project" value="GO_Central"/>
</dbReference>
<comment type="subcellular location">
    <subcellularLocation>
        <location evidence="1">Nucleus</location>
        <location evidence="1">Nucleolus</location>
    </subcellularLocation>
</comment>
<dbReference type="SUPFAM" id="SSF50978">
    <property type="entry name" value="WD40 repeat-like"/>
    <property type="match status" value="1"/>
</dbReference>
<dbReference type="AlphaFoldDB" id="A8BRU6"/>
<dbReference type="Gene3D" id="2.130.10.10">
    <property type="entry name" value="YVTN repeat-like/Quinoprotein amine dehydrogenase"/>
    <property type="match status" value="3"/>
</dbReference>
<dbReference type="RefSeq" id="XP_001705201.1">
    <property type="nucleotide sequence ID" value="XM_001705149.1"/>
</dbReference>
<evidence type="ECO:0000256" key="6">
    <source>
        <dbReference type="ARBA" id="ARBA00023274"/>
    </source>
</evidence>
<evidence type="ECO:0000256" key="2">
    <source>
        <dbReference type="ARBA" id="ARBA00005649"/>
    </source>
</evidence>
<evidence type="ECO:0000256" key="1">
    <source>
        <dbReference type="ARBA" id="ARBA00004604"/>
    </source>
</evidence>
<evidence type="ECO:0000256" key="7">
    <source>
        <dbReference type="SAM" id="MobiDB-lite"/>
    </source>
</evidence>
<keyword evidence="5" id="KW-0539">Nucleus</keyword>
<dbReference type="Proteomes" id="UP000001548">
    <property type="component" value="Unassembled WGS sequence"/>
</dbReference>
<dbReference type="InterPro" id="IPR007287">
    <property type="entry name" value="Sof1"/>
</dbReference>
<dbReference type="GeneID" id="5698101"/>
<reference evidence="8 9" key="1">
    <citation type="journal article" date="2007" name="Science">
        <title>Genomic minimalism in the early diverging intestinal parasite Giardia lamblia.</title>
        <authorList>
            <person name="Morrison H.G."/>
            <person name="McArthur A.G."/>
            <person name="Gillin F.D."/>
            <person name="Aley S.B."/>
            <person name="Adam R.D."/>
            <person name="Olsen G.J."/>
            <person name="Best A.A."/>
            <person name="Cande W.Z."/>
            <person name="Chen F."/>
            <person name="Cipriano M.J."/>
            <person name="Davids B.J."/>
            <person name="Dawson S.C."/>
            <person name="Elmendorf H.G."/>
            <person name="Hehl A.B."/>
            <person name="Holder M.E."/>
            <person name="Huse S.M."/>
            <person name="Kim U.U."/>
            <person name="Lasek-Nesselquist E."/>
            <person name="Manning G."/>
            <person name="Nigam A."/>
            <person name="Nixon J.E."/>
            <person name="Palm D."/>
            <person name="Passamaneck N.E."/>
            <person name="Prabhu A."/>
            <person name="Reich C.I."/>
            <person name="Reiner D.S."/>
            <person name="Samuelson J."/>
            <person name="Svard S.G."/>
            <person name="Sogin M.L."/>
        </authorList>
    </citation>
    <scope>NUCLEOTIDE SEQUENCE [LARGE SCALE GENOMIC DNA]</scope>
    <source>
        <strain evidence="8 9">WB C6</strain>
    </source>
</reference>
<dbReference type="KEGG" id="gla:GL50803_008361"/>
<organism evidence="8 9">
    <name type="scientific">Giardia intestinalis (strain ATCC 50803 / WB clone C6)</name>
    <name type="common">Giardia lamblia</name>
    <dbReference type="NCBI Taxonomy" id="184922"/>
    <lineage>
        <taxon>Eukaryota</taxon>
        <taxon>Metamonada</taxon>
        <taxon>Diplomonadida</taxon>
        <taxon>Hexamitidae</taxon>
        <taxon>Giardiinae</taxon>
        <taxon>Giardia</taxon>
    </lineage>
</organism>
<dbReference type="PROSITE" id="PS50082">
    <property type="entry name" value="WD_REPEATS_2"/>
    <property type="match status" value="3"/>
</dbReference>
<evidence type="ECO:0000313" key="9">
    <source>
        <dbReference type="Proteomes" id="UP000001548"/>
    </source>
</evidence>
<dbReference type="InterPro" id="IPR001680">
    <property type="entry name" value="WD40_rpt"/>
</dbReference>
<evidence type="ECO:0000256" key="4">
    <source>
        <dbReference type="ARBA" id="ARBA00022737"/>
    </source>
</evidence>
<dbReference type="EMBL" id="AACB03000002">
    <property type="protein sequence ID" value="KAE8304469.1"/>
    <property type="molecule type" value="Genomic_DNA"/>
</dbReference>
<dbReference type="OMA" id="EDHNAYI"/>
<dbReference type="Pfam" id="PF00400">
    <property type="entry name" value="WD40"/>
    <property type="match status" value="4"/>
</dbReference>